<dbReference type="Proteomes" id="UP000010824">
    <property type="component" value="Chromosome"/>
</dbReference>
<dbReference type="STRING" id="593750.Metfor_2922"/>
<dbReference type="InterPro" id="IPR013767">
    <property type="entry name" value="PAS_fold"/>
</dbReference>
<evidence type="ECO:0000256" key="1">
    <source>
        <dbReference type="SAM" id="MobiDB-lite"/>
    </source>
</evidence>
<dbReference type="HOGENOM" id="CLU_537067_0_0_2"/>
<evidence type="ECO:0000259" key="2">
    <source>
        <dbReference type="PROSITE" id="PS50112"/>
    </source>
</evidence>
<feature type="domain" description="PAS" evidence="2">
    <location>
        <begin position="352"/>
        <end position="397"/>
    </location>
</feature>
<dbReference type="CDD" id="cd00130">
    <property type="entry name" value="PAS"/>
    <property type="match status" value="2"/>
</dbReference>
<dbReference type="Pfam" id="PF08448">
    <property type="entry name" value="PAS_4"/>
    <property type="match status" value="2"/>
</dbReference>
<dbReference type="SMART" id="SM00086">
    <property type="entry name" value="PAC"/>
    <property type="match status" value="2"/>
</dbReference>
<dbReference type="KEGG" id="mfo:Metfor_2922"/>
<feature type="domain" description="PAS" evidence="2">
    <location>
        <begin position="222"/>
        <end position="277"/>
    </location>
</feature>
<reference evidence="5" key="1">
    <citation type="submission" date="2011-12" db="EMBL/GenBank/DDBJ databases">
        <title>Complete sequence of Methanoregula formicicum SMSP.</title>
        <authorList>
            <person name="Lucas S."/>
            <person name="Han J."/>
            <person name="Lapidus A."/>
            <person name="Cheng J.-F."/>
            <person name="Goodwin L."/>
            <person name="Pitluck S."/>
            <person name="Peters L."/>
            <person name="Ovchinnikova G."/>
            <person name="Teshima H."/>
            <person name="Detter J.C."/>
            <person name="Han C."/>
            <person name="Tapia R."/>
            <person name="Land M."/>
            <person name="Hauser L."/>
            <person name="Kyrpides N."/>
            <person name="Ivanova N."/>
            <person name="Pagani I."/>
            <person name="Imachi H."/>
            <person name="Tamaki H."/>
            <person name="Sekiguchi Y."/>
            <person name="Kamagata Y."/>
            <person name="Cadillo-Quiroz H."/>
            <person name="Zinder S."/>
            <person name="Liu W.-T."/>
            <person name="Woyke T."/>
        </authorList>
    </citation>
    <scope>NUCLEOTIDE SEQUENCE [LARGE SCALE GENOMIC DNA]</scope>
    <source>
        <strain evidence="5">DSM 22288 / NBRC 105244 / SMSP</strain>
    </source>
</reference>
<dbReference type="InterPro" id="IPR000014">
    <property type="entry name" value="PAS"/>
</dbReference>
<dbReference type="InterPro" id="IPR035965">
    <property type="entry name" value="PAS-like_dom_sf"/>
</dbReference>
<dbReference type="Gene3D" id="3.30.450.20">
    <property type="entry name" value="PAS domain"/>
    <property type="match status" value="3"/>
</dbReference>
<accession>L0HGM6</accession>
<dbReference type="PANTHER" id="PTHR44757:SF2">
    <property type="entry name" value="BIOFILM ARCHITECTURE MAINTENANCE PROTEIN MBAA"/>
    <property type="match status" value="1"/>
</dbReference>
<dbReference type="eggNOG" id="arCOG03931">
    <property type="taxonomic scope" value="Archaea"/>
</dbReference>
<dbReference type="EMBL" id="CP003167">
    <property type="protein sequence ID" value="AGB03902.1"/>
    <property type="molecule type" value="Genomic_DNA"/>
</dbReference>
<dbReference type="AlphaFoldDB" id="L0HGM6"/>
<dbReference type="PANTHER" id="PTHR44757">
    <property type="entry name" value="DIGUANYLATE CYCLASE DGCP"/>
    <property type="match status" value="1"/>
</dbReference>
<sequence>MGTNEAELDRIRDVLRSHRKGLTIAEIARLISLNRISTSKYLNMLLASGQAEMRVHGPSRVFYPTQRVPLSTILNFSTSMVLVMDETLTIIDANNALLTFFSVEKRDLTGQDIRYSPLAAYHIPEVIPVIRKALESQDSTVEINLENDGSENFLKIKGVPTVFESGDHGVTLIADDITELTRYRRHLEQLVDERSRELTDTNARLVRTIDHLRRARRDVKESEKKYRELVENANSIILKTDLAGNITFFNEFAQKFFGFAEEEILGQNVLDTIVPHEESSAPDKEIISGVLSRFPDYSQSKVSRNIRKNKELVWISWTNKSIRDAKGKVTGLLAIGNDITDRKHAEDILQQSEEKLSAIINFLPDATFVIDTNGVVIAWNRAVEDMTGVKAGEMLGKGDYEYSIAFFGRKRPMLIDFALDQNRVPLEEYHYTRHGDNLITETYSSYLSPKGIYVWATAAPLYDQLGTLIGAIESLRDITGFKEAGVGQPGTRPKRARKQRRDPNLAA</sequence>
<protein>
    <submittedName>
        <fullName evidence="4">PAS domain S-box</fullName>
    </submittedName>
</protein>
<dbReference type="InterPro" id="IPR013656">
    <property type="entry name" value="PAS_4"/>
</dbReference>
<dbReference type="GeneID" id="14308706"/>
<gene>
    <name evidence="4" type="ordered locus">Metfor_2922</name>
</gene>
<dbReference type="SMART" id="SM00091">
    <property type="entry name" value="PAS"/>
    <property type="match status" value="3"/>
</dbReference>
<dbReference type="RefSeq" id="WP_015286864.1">
    <property type="nucleotide sequence ID" value="NC_019943.1"/>
</dbReference>
<dbReference type="InterPro" id="IPR001610">
    <property type="entry name" value="PAC"/>
</dbReference>
<dbReference type="InterPro" id="IPR052155">
    <property type="entry name" value="Biofilm_reg_signaling"/>
</dbReference>
<dbReference type="Pfam" id="PF00989">
    <property type="entry name" value="PAS"/>
    <property type="match status" value="1"/>
</dbReference>
<dbReference type="InterPro" id="IPR000700">
    <property type="entry name" value="PAS-assoc_C"/>
</dbReference>
<feature type="domain" description="PAC" evidence="3">
    <location>
        <begin position="299"/>
        <end position="351"/>
    </location>
</feature>
<keyword evidence="5" id="KW-1185">Reference proteome</keyword>
<dbReference type="PROSITE" id="PS50113">
    <property type="entry name" value="PAC"/>
    <property type="match status" value="1"/>
</dbReference>
<reference evidence="4 5" key="2">
    <citation type="journal article" date="2014" name="Genome Announc.">
        <title>Complete Genome Sequence of Methanoregula formicica SMSPT, a Mesophilic Hydrogenotrophic Methanogen Isolated from a Methanogenic Upflow Anaerobic Sludge Blanket Reactor.</title>
        <authorList>
            <person name="Yamamoto K."/>
            <person name="Tamaki H."/>
            <person name="Cadillo-Quiroz H."/>
            <person name="Imachi H."/>
            <person name="Kyrpides N."/>
            <person name="Woyke T."/>
            <person name="Goodwin L."/>
            <person name="Zinder S.H."/>
            <person name="Kamagata Y."/>
            <person name="Liu W.T."/>
        </authorList>
    </citation>
    <scope>NUCLEOTIDE SEQUENCE [LARGE SCALE GENOMIC DNA]</scope>
    <source>
        <strain evidence="5">DSM 22288 / NBRC 105244 / SMSP</strain>
    </source>
</reference>
<dbReference type="NCBIfam" id="TIGR00229">
    <property type="entry name" value="sensory_box"/>
    <property type="match status" value="3"/>
</dbReference>
<dbReference type="PROSITE" id="PS50112">
    <property type="entry name" value="PAS"/>
    <property type="match status" value="2"/>
</dbReference>
<dbReference type="SUPFAM" id="SSF55785">
    <property type="entry name" value="PYP-like sensor domain (PAS domain)"/>
    <property type="match status" value="3"/>
</dbReference>
<dbReference type="GO" id="GO:0006355">
    <property type="term" value="P:regulation of DNA-templated transcription"/>
    <property type="evidence" value="ECO:0007669"/>
    <property type="project" value="InterPro"/>
</dbReference>
<evidence type="ECO:0000313" key="4">
    <source>
        <dbReference type="EMBL" id="AGB03902.1"/>
    </source>
</evidence>
<organism evidence="4 5">
    <name type="scientific">Methanoregula formicica (strain DSM 22288 / NBRC 105244 / SMSP)</name>
    <dbReference type="NCBI Taxonomy" id="593750"/>
    <lineage>
        <taxon>Archaea</taxon>
        <taxon>Methanobacteriati</taxon>
        <taxon>Methanobacteriota</taxon>
        <taxon>Stenosarchaea group</taxon>
        <taxon>Methanomicrobia</taxon>
        <taxon>Methanomicrobiales</taxon>
        <taxon>Methanoregulaceae</taxon>
        <taxon>Methanoregula</taxon>
    </lineage>
</organism>
<dbReference type="InParanoid" id="L0HGM6"/>
<dbReference type="eggNOG" id="arCOG02348">
    <property type="taxonomic scope" value="Archaea"/>
</dbReference>
<feature type="region of interest" description="Disordered" evidence="1">
    <location>
        <begin position="483"/>
        <end position="507"/>
    </location>
</feature>
<name>L0HGM6_METFS</name>
<proteinExistence type="predicted"/>
<evidence type="ECO:0000313" key="5">
    <source>
        <dbReference type="Proteomes" id="UP000010824"/>
    </source>
</evidence>
<dbReference type="OrthoDB" id="3369at2157"/>
<evidence type="ECO:0000259" key="3">
    <source>
        <dbReference type="PROSITE" id="PS50113"/>
    </source>
</evidence>